<keyword evidence="1" id="KW-0812">Transmembrane</keyword>
<dbReference type="Proteomes" id="UP000033033">
    <property type="component" value="Chromosome"/>
</dbReference>
<accession>A0A0E3QUR2</accession>
<keyword evidence="1" id="KW-0472">Membrane</keyword>
<evidence type="ECO:0000313" key="3">
    <source>
        <dbReference type="Proteomes" id="UP000033033"/>
    </source>
</evidence>
<dbReference type="RefSeq" id="WP_230629191.1">
    <property type="nucleotide sequence ID" value="NZ_CP009528.1"/>
</dbReference>
<reference evidence="2 3" key="1">
    <citation type="submission" date="2014-07" db="EMBL/GenBank/DDBJ databases">
        <title>Methanogenic archaea and the global carbon cycle.</title>
        <authorList>
            <person name="Henriksen J.R."/>
            <person name="Luke J."/>
            <person name="Reinhart S."/>
            <person name="Benedict M.N."/>
            <person name="Youngblut N.D."/>
            <person name="Metcalf M.E."/>
            <person name="Whitaker R.J."/>
            <person name="Metcalf W.W."/>
        </authorList>
    </citation>
    <scope>NUCLEOTIDE SEQUENCE [LARGE SCALE GENOMIC DNA]</scope>
    <source>
        <strain evidence="2 3">MS</strain>
    </source>
</reference>
<name>A0A0E3QUR2_METBA</name>
<evidence type="ECO:0000256" key="1">
    <source>
        <dbReference type="SAM" id="Phobius"/>
    </source>
</evidence>
<dbReference type="EMBL" id="CP009528">
    <property type="protein sequence ID" value="AKB54488.1"/>
    <property type="molecule type" value="Genomic_DNA"/>
</dbReference>
<dbReference type="HOGENOM" id="CLU_2930195_0_0_2"/>
<keyword evidence="1" id="KW-1133">Transmembrane helix</keyword>
<dbReference type="STRING" id="1434108.MSBRM_1490"/>
<evidence type="ECO:0000313" key="2">
    <source>
        <dbReference type="EMBL" id="AKB54488.1"/>
    </source>
</evidence>
<keyword evidence="3" id="KW-1185">Reference proteome</keyword>
<dbReference type="PATRIC" id="fig|1434108.4.peg.1869"/>
<gene>
    <name evidence="2" type="ORF">MSBRM_1490</name>
</gene>
<protein>
    <submittedName>
        <fullName evidence="2">Periplasmic binding protein</fullName>
    </submittedName>
</protein>
<dbReference type="KEGG" id="mby:MSBRM_1490"/>
<organism evidence="2 3">
    <name type="scientific">Methanosarcina barkeri MS</name>
    <dbReference type="NCBI Taxonomy" id="1434108"/>
    <lineage>
        <taxon>Archaea</taxon>
        <taxon>Methanobacteriati</taxon>
        <taxon>Methanobacteriota</taxon>
        <taxon>Stenosarchaea group</taxon>
        <taxon>Methanomicrobia</taxon>
        <taxon>Methanosarcinales</taxon>
        <taxon>Methanosarcinaceae</taxon>
        <taxon>Methanosarcina</taxon>
    </lineage>
</organism>
<dbReference type="AlphaFoldDB" id="A0A0E3QUR2"/>
<proteinExistence type="predicted"/>
<sequence length="60" mass="6476">MKRTKELVAGIGILLIVSIFAVFSTANTQDTNTTDADTQIKIIDTLGREVTLDKPAEIIA</sequence>
<feature type="transmembrane region" description="Helical" evidence="1">
    <location>
        <begin position="7"/>
        <end position="26"/>
    </location>
</feature>
<dbReference type="GeneID" id="68903813"/>